<keyword evidence="9" id="KW-0456">Lyase</keyword>
<evidence type="ECO:0000313" key="10">
    <source>
        <dbReference type="Proteomes" id="UP001497493"/>
    </source>
</evidence>
<dbReference type="GO" id="GO:0016829">
    <property type="term" value="F:lyase activity"/>
    <property type="evidence" value="ECO:0007669"/>
    <property type="project" value="UniProtKB-KW"/>
</dbReference>
<evidence type="ECO:0000256" key="3">
    <source>
        <dbReference type="ARBA" id="ARBA00022748"/>
    </source>
</evidence>
<dbReference type="RefSeq" id="WP_348758209.1">
    <property type="nucleotide sequence ID" value="NZ_OZ026884.1"/>
</dbReference>
<evidence type="ECO:0000259" key="8">
    <source>
        <dbReference type="Pfam" id="PF23914"/>
    </source>
</evidence>
<feature type="transmembrane region" description="Helical" evidence="6">
    <location>
        <begin position="6"/>
        <end position="24"/>
    </location>
</feature>
<evidence type="ECO:0000256" key="1">
    <source>
        <dbReference type="ARBA" id="ARBA00004196"/>
    </source>
</evidence>
<gene>
    <name evidence="9" type="ORF">MECH1_V1_2937</name>
</gene>
<dbReference type="PANTHER" id="PTHR47870">
    <property type="entry name" value="CYTOCHROME C-TYPE BIOGENESIS PROTEIN CCMH"/>
    <property type="match status" value="1"/>
</dbReference>
<evidence type="ECO:0000256" key="4">
    <source>
        <dbReference type="ARBA" id="ARBA00022803"/>
    </source>
</evidence>
<keyword evidence="3" id="KW-0201">Cytochrome c-type biogenesis</keyword>
<evidence type="ECO:0000256" key="5">
    <source>
        <dbReference type="PROSITE-ProRule" id="PRU00339"/>
    </source>
</evidence>
<comment type="subcellular location">
    <subcellularLocation>
        <location evidence="1">Cell envelope</location>
    </subcellularLocation>
</comment>
<organism evidence="9 10">
    <name type="scientific">Candidatus Methylocalor cossyra</name>
    <dbReference type="NCBI Taxonomy" id="3108543"/>
    <lineage>
        <taxon>Bacteria</taxon>
        <taxon>Pseudomonadati</taxon>
        <taxon>Pseudomonadota</taxon>
        <taxon>Gammaproteobacteria</taxon>
        <taxon>Methylococcales</taxon>
        <taxon>Methylococcaceae</taxon>
        <taxon>Candidatus Methylocalor</taxon>
    </lineage>
</organism>
<evidence type="ECO:0000313" key="9">
    <source>
        <dbReference type="EMBL" id="CAL1241713.1"/>
    </source>
</evidence>
<evidence type="ECO:0000259" key="7">
    <source>
        <dbReference type="Pfam" id="PF23892"/>
    </source>
</evidence>
<dbReference type="InterPro" id="IPR051263">
    <property type="entry name" value="C-type_cytochrome_biogenesis"/>
</dbReference>
<keyword evidence="6" id="KW-0812">Transmembrane</keyword>
<name>A0ABP1CBV0_9GAMM</name>
<keyword evidence="10" id="KW-1185">Reference proteome</keyword>
<evidence type="ECO:0000256" key="6">
    <source>
        <dbReference type="SAM" id="Phobius"/>
    </source>
</evidence>
<dbReference type="Proteomes" id="UP001497493">
    <property type="component" value="Chromosome"/>
</dbReference>
<dbReference type="EMBL" id="OZ026884">
    <property type="protein sequence ID" value="CAL1241713.1"/>
    <property type="molecule type" value="Genomic_DNA"/>
</dbReference>
<dbReference type="PROSITE" id="PS50005">
    <property type="entry name" value="TPR"/>
    <property type="match status" value="1"/>
</dbReference>
<evidence type="ECO:0000256" key="2">
    <source>
        <dbReference type="ARBA" id="ARBA00022737"/>
    </source>
</evidence>
<keyword evidence="4 5" id="KW-0802">TPR repeat</keyword>
<dbReference type="InterPro" id="IPR017560">
    <property type="entry name" value="Cyt_c_biogenesis_CcmI"/>
</dbReference>
<dbReference type="InterPro" id="IPR019734">
    <property type="entry name" value="TPR_rpt"/>
</dbReference>
<dbReference type="InterPro" id="IPR056413">
    <property type="entry name" value="TPR_CcmH_CycH"/>
</dbReference>
<keyword evidence="2" id="KW-0677">Repeat</keyword>
<feature type="transmembrane region" description="Helical" evidence="6">
    <location>
        <begin position="90"/>
        <end position="110"/>
    </location>
</feature>
<dbReference type="SUPFAM" id="SSF48452">
    <property type="entry name" value="TPR-like"/>
    <property type="match status" value="1"/>
</dbReference>
<feature type="domain" description="Cytochrome c-type biogenesis protein H Ig-like" evidence="7">
    <location>
        <begin position="277"/>
        <end position="384"/>
    </location>
</feature>
<feature type="domain" description="Cytochrome c-type biogenesis protein H TPR" evidence="8">
    <location>
        <begin position="134"/>
        <end position="251"/>
    </location>
</feature>
<proteinExistence type="predicted"/>
<dbReference type="SMART" id="SM00028">
    <property type="entry name" value="TPR"/>
    <property type="match status" value="1"/>
</dbReference>
<dbReference type="PANTHER" id="PTHR47870:SF4">
    <property type="entry name" value="CYTOCHROME C-TYPE BIOGENESIS PROTEIN CYCH"/>
    <property type="match status" value="1"/>
</dbReference>
<dbReference type="InterPro" id="IPR011990">
    <property type="entry name" value="TPR-like_helical_dom_sf"/>
</dbReference>
<dbReference type="Pfam" id="PF23914">
    <property type="entry name" value="TPR_CcmH_CycH"/>
    <property type="match status" value="1"/>
</dbReference>
<reference evidence="9 10" key="1">
    <citation type="submission" date="2024-04" db="EMBL/GenBank/DDBJ databases">
        <authorList>
            <person name="Cremers G."/>
        </authorList>
    </citation>
    <scope>NUCLEOTIDE SEQUENCE [LARGE SCALE GENOMIC DNA]</scope>
    <source>
        <strain evidence="9">MeCH1-AG</strain>
    </source>
</reference>
<protein>
    <submittedName>
        <fullName evidence="9">Cytochrome c heme lyase subunit CcmH</fullName>
    </submittedName>
</protein>
<dbReference type="NCBIfam" id="TIGR03142">
    <property type="entry name" value="cytochro_ccmI"/>
    <property type="match status" value="1"/>
</dbReference>
<sequence>MLEFWIAALALVAAGYVFFIPALTGKGSARLSKRARLNLILHQQRQQEWTAEGVGPDQLAELAAESERNLLGDLEASAGREISPSPRGRGALTMALVALPVCALVAYLALGRPDLLGPVPGTPMASLTDSIQRLAERLKQNPGDVEGWLLLARSLLAVQQPDKAVTAYEYALKLVPDDLDVRAQYAEALAAVHGGALEGKPMAVVEEILQKDPNHPGALWLAGMAAAQRQDAAKAVEYWSKLKAQFPAGSEEARQLDQYLAEVRGGPAPAAAPGRRIRVQVRVADGLKGKISPSDPLFVFARAAEGPPMPLAVVRKRAGDLPLEVVLDDSMAMAQGLNLSSFGRIVIGARVSKSGQPTPTAGDLQGLTAPVTVENDGSYAVVVDQVIGPN</sequence>
<feature type="repeat" description="TPR" evidence="5">
    <location>
        <begin position="145"/>
        <end position="178"/>
    </location>
</feature>
<dbReference type="Gene3D" id="1.25.40.10">
    <property type="entry name" value="Tetratricopeptide repeat domain"/>
    <property type="match status" value="1"/>
</dbReference>
<dbReference type="InterPro" id="IPR056412">
    <property type="entry name" value="Ig_CycH"/>
</dbReference>
<keyword evidence="6" id="KW-1133">Transmembrane helix</keyword>
<keyword evidence="6" id="KW-0472">Membrane</keyword>
<accession>A0ABP1CBV0</accession>
<dbReference type="Pfam" id="PF23892">
    <property type="entry name" value="Ig_CycH"/>
    <property type="match status" value="1"/>
</dbReference>